<evidence type="ECO:0000313" key="3">
    <source>
        <dbReference type="Proteomes" id="UP000243542"/>
    </source>
</evidence>
<feature type="compositionally biased region" description="Basic and acidic residues" evidence="1">
    <location>
        <begin position="393"/>
        <end position="404"/>
    </location>
</feature>
<dbReference type="Proteomes" id="UP000243542">
    <property type="component" value="Unassembled WGS sequence"/>
</dbReference>
<sequence length="1054" mass="115197">MSTARTWSAAGGDSGPFDVVGERVLVGIQVVDISRLSTHPVPMVSQGLVTVAGQGPKDSNGAGKSSLIAAVSLLHADEQWRLASGAAGAAELLFTAELAAQEGRWSNVDWGYVIGVFADPRAGTTDELSASALTVWLRINRKASHVHLRWKDGLYVPYGATESERAAGVDTLWDRLPTSNGRTDFHANRLASVLYGSHVRCVSFLSTSVRSSPAANLLAQPLNDLAPRRIFDAIATLTGLDRELEQEQALRSTEYTHRTDVLNADGDLKSWEHEMAVVEAGIALRGEARHLLDDANASWRARCARRFLDAVARIDEIRLDLSALEHHTTGLKAQLSTVEDDLSGLTDDEEFDRNFREVEGRWNTLSARDQHLDTQHQIAAKELEGLGVKHRDLSAKSRAADGRNVETAQAEEADAHAAVERALGSRGVAEEAENQASRRLAAAESGEDVAADELQALREAGIPAATLLDVVQLDPDQRHIWEPRLVPYRDAVVIPRGHAGQAQEKLAGRPGSATLVVADPPRTHAPTQSTSLPASADMRFDLTTFLTTILERTGAQPAEVDVAAGVIVVAEFAEPLTGRAARIAAARAEHRAKAGLLTEANQLLAAARRKLSRAKTRTEAAMAGDEANATELKMSELRGANEVREEQREKLKPLLDAARVAYTDALGAGKAREEQIKNLNGAKSRLEGELTAQDKTKTKLTDERSALDLPGREAAWGDSPGGAHRFLLALPAEQQSRTTAAWNDETCYQVNEVVRRCFPEGTPHDEMPAEIRELLIEQRWQRGGLDTRAGLVPALIRALRTHLSQTEQHDLYQQQQIATQRAQRTGDLAKARKGLSEAEQTSRAHRASLALGIKARLKKVSEEFDRLDQRYGGYGASLDYPEPEPPAEPDRPWRWTVTPKWRRAEGQRMSGYNLRSNTAQMDEKAVKLVCAAALAGGGSRPLLLVLDELGRNLGKQHRREAVALFEQIGKDRNITVIGALQDDMERYAIEASGLYIKLRRRSDSMAYNEAPVIVGDETNRARVELLREWLASYRPVTDIADDECGKDHSGDGVA</sequence>
<reference evidence="2 3" key="1">
    <citation type="submission" date="2017-10" db="EMBL/GenBank/DDBJ databases">
        <title>Sequencing the genomes of 1000 actinobacteria strains.</title>
        <authorList>
            <person name="Klenk H.-P."/>
        </authorList>
    </citation>
    <scope>NUCLEOTIDE SEQUENCE [LARGE SCALE GENOMIC DNA]</scope>
    <source>
        <strain evidence="2 3">DSM 46092</strain>
    </source>
</reference>
<protein>
    <submittedName>
        <fullName evidence="2">Putative nucleic acid-binding Zn-ribbon protein</fullName>
    </submittedName>
</protein>
<keyword evidence="3" id="KW-1185">Reference proteome</keyword>
<feature type="region of interest" description="Disordered" evidence="1">
    <location>
        <begin position="875"/>
        <end position="894"/>
    </location>
</feature>
<accession>A0A2A9FHU2</accession>
<proteinExistence type="predicted"/>
<evidence type="ECO:0000256" key="1">
    <source>
        <dbReference type="SAM" id="MobiDB-lite"/>
    </source>
</evidence>
<feature type="region of interest" description="Disordered" evidence="1">
    <location>
        <begin position="393"/>
        <end position="414"/>
    </location>
</feature>
<dbReference type="EMBL" id="PDJK01000002">
    <property type="protein sequence ID" value="PFG49999.1"/>
    <property type="molecule type" value="Genomic_DNA"/>
</dbReference>
<name>A0A2A9FHU2_9PSEU</name>
<comment type="caution">
    <text evidence="2">The sequence shown here is derived from an EMBL/GenBank/DDBJ whole genome shotgun (WGS) entry which is preliminary data.</text>
</comment>
<organism evidence="2 3">
    <name type="scientific">Amycolatopsis sulphurea</name>
    <dbReference type="NCBI Taxonomy" id="76022"/>
    <lineage>
        <taxon>Bacteria</taxon>
        <taxon>Bacillati</taxon>
        <taxon>Actinomycetota</taxon>
        <taxon>Actinomycetes</taxon>
        <taxon>Pseudonocardiales</taxon>
        <taxon>Pseudonocardiaceae</taxon>
        <taxon>Amycolatopsis</taxon>
    </lineage>
</organism>
<evidence type="ECO:0000313" key="2">
    <source>
        <dbReference type="EMBL" id="PFG49999.1"/>
    </source>
</evidence>
<dbReference type="AlphaFoldDB" id="A0A2A9FHU2"/>
<dbReference type="RefSeq" id="WP_098513818.1">
    <property type="nucleotide sequence ID" value="NZ_JBIAKZ010000029.1"/>
</dbReference>
<gene>
    <name evidence="2" type="ORF">ATK36_5198</name>
</gene>